<evidence type="ECO:0000256" key="1">
    <source>
        <dbReference type="SAM" id="Coils"/>
    </source>
</evidence>
<dbReference type="Proteomes" id="UP000262477">
    <property type="component" value="Unassembled WGS sequence"/>
</dbReference>
<feature type="region of interest" description="Disordered" evidence="2">
    <location>
        <begin position="358"/>
        <end position="381"/>
    </location>
</feature>
<feature type="domain" description="Outer membrane channel protein CpnT-like N-terminal" evidence="3">
    <location>
        <begin position="18"/>
        <end position="130"/>
    </location>
</feature>
<dbReference type="EMBL" id="QUAC01000034">
    <property type="protein sequence ID" value="REK91229.1"/>
    <property type="molecule type" value="Genomic_DNA"/>
</dbReference>
<dbReference type="NCBIfam" id="TIGR03930">
    <property type="entry name" value="WXG100_ESAT6"/>
    <property type="match status" value="1"/>
</dbReference>
<dbReference type="SUPFAM" id="SSF140453">
    <property type="entry name" value="EsxAB dimer-like"/>
    <property type="match status" value="1"/>
</dbReference>
<name>A0A371Q957_STRIH</name>
<proteinExistence type="predicted"/>
<dbReference type="InterPro" id="IPR057746">
    <property type="entry name" value="CpnT-like_N"/>
</dbReference>
<organism evidence="4 5">
    <name type="scientific">Streptomyces inhibens</name>
    <dbReference type="NCBI Taxonomy" id="2293571"/>
    <lineage>
        <taxon>Bacteria</taxon>
        <taxon>Bacillati</taxon>
        <taxon>Actinomycetota</taxon>
        <taxon>Actinomycetes</taxon>
        <taxon>Kitasatosporales</taxon>
        <taxon>Streptomycetaceae</taxon>
        <taxon>Streptomyces</taxon>
    </lineage>
</organism>
<dbReference type="InterPro" id="IPR010310">
    <property type="entry name" value="T7SS_ESAT-6-like"/>
</dbReference>
<dbReference type="AlphaFoldDB" id="A0A371Q957"/>
<dbReference type="OrthoDB" id="4147017at2"/>
<accession>A0A371Q957</accession>
<protein>
    <submittedName>
        <fullName evidence="4">WXG100 family type VII secretion target</fullName>
    </submittedName>
</protein>
<evidence type="ECO:0000256" key="2">
    <source>
        <dbReference type="SAM" id="MobiDB-lite"/>
    </source>
</evidence>
<reference evidence="4 5" key="1">
    <citation type="submission" date="2018-08" db="EMBL/GenBank/DDBJ databases">
        <title>Streptomyces NEAU-D10 sp. nov., a novel Actinomycete isolated from soil.</title>
        <authorList>
            <person name="Jin L."/>
        </authorList>
    </citation>
    <scope>NUCLEOTIDE SEQUENCE [LARGE SCALE GENOMIC DNA]</scope>
    <source>
        <strain evidence="4 5">NEAU-D10</strain>
    </source>
</reference>
<gene>
    <name evidence="4" type="ORF">DY245_05610</name>
</gene>
<feature type="coiled-coil region" evidence="1">
    <location>
        <begin position="82"/>
        <end position="109"/>
    </location>
</feature>
<evidence type="ECO:0000259" key="3">
    <source>
        <dbReference type="Pfam" id="PF25547"/>
    </source>
</evidence>
<dbReference type="Pfam" id="PF25547">
    <property type="entry name" value="WXG100_2"/>
    <property type="match status" value="1"/>
</dbReference>
<keyword evidence="1" id="KW-0175">Coiled coil</keyword>
<evidence type="ECO:0000313" key="4">
    <source>
        <dbReference type="EMBL" id="REK91229.1"/>
    </source>
</evidence>
<keyword evidence="5" id="KW-1185">Reference proteome</keyword>
<sequence>MSLNSFLVDKITPVLEMLDIPWPGGDPETLRDLAARWHTFGQDLHQTAEHLNGKVNAVVGDTWKGAAADSFKKHWQQQYKALQDTSKNFAEVRKELDAYADEAEAILKEIVEIALEIAEMELAGALLTVVTAGISDVVATAASGARAMKIISLVEKFAALAKRAEIAVQKLVGDSRVLKHLVKGLTKLLGDALKNTAMNYAGTVGTKLATGNPSEGFGLGWQDLQNAAVAGTVAAAPGALGKGVSSVGRHAAPSTLDKVLNGDGLTGGAERAQKIVSGALGSAGGTAVAEQFDPNASTVGADSVTSGITGGLGAHRAMRFPGAGAHESVRPHLKNGYEIGANGAVYAGGGMVEGTVNNGQGLPGAGPGLTDKDGAVDIPDE</sequence>
<evidence type="ECO:0000313" key="5">
    <source>
        <dbReference type="Proteomes" id="UP000262477"/>
    </source>
</evidence>
<dbReference type="Gene3D" id="1.10.287.1060">
    <property type="entry name" value="ESAT-6-like"/>
    <property type="match status" value="1"/>
</dbReference>
<dbReference type="InterPro" id="IPR036689">
    <property type="entry name" value="ESAT-6-like_sf"/>
</dbReference>
<comment type="caution">
    <text evidence="4">The sequence shown here is derived from an EMBL/GenBank/DDBJ whole genome shotgun (WGS) entry which is preliminary data.</text>
</comment>
<dbReference type="RefSeq" id="WP_128504152.1">
    <property type="nucleotide sequence ID" value="NZ_QUAC01000034.1"/>
</dbReference>